<keyword evidence="2" id="KW-1185">Reference proteome</keyword>
<reference evidence="1" key="2">
    <citation type="submission" date="2020-09" db="EMBL/GenBank/DDBJ databases">
        <authorList>
            <person name="Sun Q."/>
            <person name="Zhou Y."/>
        </authorList>
    </citation>
    <scope>NUCLEOTIDE SEQUENCE</scope>
    <source>
        <strain evidence="1">CGMCC 1.12921</strain>
    </source>
</reference>
<comment type="caution">
    <text evidence="1">The sequence shown here is derived from an EMBL/GenBank/DDBJ whole genome shotgun (WGS) entry which is preliminary data.</text>
</comment>
<name>A0A8J2Y4P0_9PROT</name>
<dbReference type="AlphaFoldDB" id="A0A8J2Y4P0"/>
<dbReference type="Pfam" id="PF20043">
    <property type="entry name" value="DUF6445"/>
    <property type="match status" value="1"/>
</dbReference>
<protein>
    <submittedName>
        <fullName evidence="1">Uncharacterized protein</fullName>
    </submittedName>
</protein>
<dbReference type="EMBL" id="BMGH01000001">
    <property type="protein sequence ID" value="GGC98815.1"/>
    <property type="molecule type" value="Genomic_DNA"/>
</dbReference>
<sequence length="112" mass="12715">MDIYDQHPDFKYHVNAIGSEGESVVVVDNFLEDADALVESAETLNDWPIRSPFYPGVRAPGEAKYRHTIKQILGPVIYDVFGRQKEPEVEQCAFSLVTTPPDQLVPFQRMPH</sequence>
<gene>
    <name evidence="1" type="ORF">GCM10011342_04700</name>
</gene>
<accession>A0A8J2Y4P0</accession>
<proteinExistence type="predicted"/>
<dbReference type="Proteomes" id="UP000613582">
    <property type="component" value="Unassembled WGS sequence"/>
</dbReference>
<dbReference type="InterPro" id="IPR045617">
    <property type="entry name" value="DUF6445"/>
</dbReference>
<reference evidence="1" key="1">
    <citation type="journal article" date="2014" name="Int. J. Syst. Evol. Microbiol.">
        <title>Complete genome sequence of Corynebacterium casei LMG S-19264T (=DSM 44701T), isolated from a smear-ripened cheese.</title>
        <authorList>
            <consortium name="US DOE Joint Genome Institute (JGI-PGF)"/>
            <person name="Walter F."/>
            <person name="Albersmeier A."/>
            <person name="Kalinowski J."/>
            <person name="Ruckert C."/>
        </authorList>
    </citation>
    <scope>NUCLEOTIDE SEQUENCE</scope>
    <source>
        <strain evidence="1">CGMCC 1.12921</strain>
    </source>
</reference>
<evidence type="ECO:0000313" key="2">
    <source>
        <dbReference type="Proteomes" id="UP000613582"/>
    </source>
</evidence>
<evidence type="ECO:0000313" key="1">
    <source>
        <dbReference type="EMBL" id="GGC98815.1"/>
    </source>
</evidence>
<organism evidence="1 2">
    <name type="scientific">Aquisalinus flavus</name>
    <dbReference type="NCBI Taxonomy" id="1526572"/>
    <lineage>
        <taxon>Bacteria</taxon>
        <taxon>Pseudomonadati</taxon>
        <taxon>Pseudomonadota</taxon>
        <taxon>Alphaproteobacteria</taxon>
        <taxon>Parvularculales</taxon>
        <taxon>Parvularculaceae</taxon>
        <taxon>Aquisalinus</taxon>
    </lineage>
</organism>